<accession>A0AAX6DNV0</accession>
<evidence type="ECO:0000256" key="1">
    <source>
        <dbReference type="SAM" id="MobiDB-lite"/>
    </source>
</evidence>
<dbReference type="Proteomes" id="UP001140949">
    <property type="component" value="Unassembled WGS sequence"/>
</dbReference>
<evidence type="ECO:0000313" key="3">
    <source>
        <dbReference type="Proteomes" id="UP001140949"/>
    </source>
</evidence>
<sequence>MEDQNGDQEGIQVDRIENSPSVVMGTSILGEEAPASGGEQSGSARL</sequence>
<dbReference type="EMBL" id="JANAVB010043019">
    <property type="protein sequence ID" value="KAJ6793375.1"/>
    <property type="molecule type" value="Genomic_DNA"/>
</dbReference>
<organism evidence="2 3">
    <name type="scientific">Iris pallida</name>
    <name type="common">Sweet iris</name>
    <dbReference type="NCBI Taxonomy" id="29817"/>
    <lineage>
        <taxon>Eukaryota</taxon>
        <taxon>Viridiplantae</taxon>
        <taxon>Streptophyta</taxon>
        <taxon>Embryophyta</taxon>
        <taxon>Tracheophyta</taxon>
        <taxon>Spermatophyta</taxon>
        <taxon>Magnoliopsida</taxon>
        <taxon>Liliopsida</taxon>
        <taxon>Asparagales</taxon>
        <taxon>Iridaceae</taxon>
        <taxon>Iridoideae</taxon>
        <taxon>Irideae</taxon>
        <taxon>Iris</taxon>
    </lineage>
</organism>
<evidence type="ECO:0000313" key="2">
    <source>
        <dbReference type="EMBL" id="KAJ6793375.1"/>
    </source>
</evidence>
<keyword evidence="3" id="KW-1185">Reference proteome</keyword>
<comment type="caution">
    <text evidence="2">The sequence shown here is derived from an EMBL/GenBank/DDBJ whole genome shotgun (WGS) entry which is preliminary data.</text>
</comment>
<reference evidence="2" key="2">
    <citation type="submission" date="2023-04" db="EMBL/GenBank/DDBJ databases">
        <authorList>
            <person name="Bruccoleri R.E."/>
            <person name="Oakeley E.J."/>
            <person name="Faust A.-M."/>
            <person name="Dessus-Babus S."/>
            <person name="Altorfer M."/>
            <person name="Burckhardt D."/>
            <person name="Oertli M."/>
            <person name="Naumann U."/>
            <person name="Petersen F."/>
            <person name="Wong J."/>
        </authorList>
    </citation>
    <scope>NUCLEOTIDE SEQUENCE</scope>
    <source>
        <strain evidence="2">GSM-AAB239-AS_SAM_17_03QT</strain>
        <tissue evidence="2">Leaf</tissue>
    </source>
</reference>
<gene>
    <name evidence="2" type="ORF">M6B38_236750</name>
</gene>
<dbReference type="AlphaFoldDB" id="A0AAX6DNV0"/>
<reference evidence="2" key="1">
    <citation type="journal article" date="2023" name="GigaByte">
        <title>Genome assembly of the bearded iris, Iris pallida Lam.</title>
        <authorList>
            <person name="Bruccoleri R.E."/>
            <person name="Oakeley E.J."/>
            <person name="Faust A.M.E."/>
            <person name="Altorfer M."/>
            <person name="Dessus-Babus S."/>
            <person name="Burckhardt D."/>
            <person name="Oertli M."/>
            <person name="Naumann U."/>
            <person name="Petersen F."/>
            <person name="Wong J."/>
        </authorList>
    </citation>
    <scope>NUCLEOTIDE SEQUENCE</scope>
    <source>
        <strain evidence="2">GSM-AAB239-AS_SAM_17_03QT</strain>
    </source>
</reference>
<protein>
    <submittedName>
        <fullName evidence="2">Uncharacterized protein</fullName>
    </submittedName>
</protein>
<name>A0AAX6DNV0_IRIPA</name>
<feature type="region of interest" description="Disordered" evidence="1">
    <location>
        <begin position="1"/>
        <end position="46"/>
    </location>
</feature>
<proteinExistence type="predicted"/>